<keyword evidence="10" id="KW-1185">Reference proteome</keyword>
<evidence type="ECO:0000313" key="10">
    <source>
        <dbReference type="Proteomes" id="UP000007266"/>
    </source>
</evidence>
<protein>
    <recommendedName>
        <fullName evidence="8">Major facilitator superfamily (MFS) profile domain-containing protein</fullName>
    </recommendedName>
</protein>
<dbReference type="AlphaFoldDB" id="A0A139WMH8"/>
<dbReference type="OMA" id="LALCCYV"/>
<feature type="chain" id="PRO_5007300178" description="Major facilitator superfamily (MFS) profile domain-containing protein" evidence="7">
    <location>
        <begin position="26"/>
        <end position="1040"/>
    </location>
</feature>
<dbReference type="SUPFAM" id="SSF103473">
    <property type="entry name" value="MFS general substrate transporter"/>
    <property type="match status" value="2"/>
</dbReference>
<dbReference type="Pfam" id="PF07690">
    <property type="entry name" value="MFS_1"/>
    <property type="match status" value="3"/>
</dbReference>
<feature type="transmembrane region" description="Helical" evidence="6">
    <location>
        <begin position="438"/>
        <end position="462"/>
    </location>
</feature>
<feature type="domain" description="Major facilitator superfamily (MFS) profile" evidence="8">
    <location>
        <begin position="557"/>
        <end position="1036"/>
    </location>
</feature>
<evidence type="ECO:0000256" key="4">
    <source>
        <dbReference type="ARBA" id="ARBA00022989"/>
    </source>
</evidence>
<accession>A0A139WMH8</accession>
<dbReference type="PANTHER" id="PTHR23511">
    <property type="entry name" value="SYNAPTIC VESICLE GLYCOPROTEIN 2"/>
    <property type="match status" value="1"/>
</dbReference>
<dbReference type="GO" id="GO:0016020">
    <property type="term" value="C:membrane"/>
    <property type="evidence" value="ECO:0000318"/>
    <property type="project" value="GO_Central"/>
</dbReference>
<feature type="transmembrane region" description="Helical" evidence="6">
    <location>
        <begin position="141"/>
        <end position="161"/>
    </location>
</feature>
<gene>
    <name evidence="9" type="primary">AUGUSTUS-3.0.2_32057</name>
    <name evidence="9" type="ORF">TcasGA2_TC032057</name>
</gene>
<keyword evidence="4 6" id="KW-1133">Transmembrane helix</keyword>
<dbReference type="InParanoid" id="A0A139WMH8"/>
<evidence type="ECO:0000256" key="3">
    <source>
        <dbReference type="ARBA" id="ARBA00022692"/>
    </source>
</evidence>
<dbReference type="Gene3D" id="1.20.1250.20">
    <property type="entry name" value="MFS general substrate transporter like domains"/>
    <property type="match status" value="2"/>
</dbReference>
<sequence length="1040" mass="114758">MAISATKFGKFHLCLFLLLLPGSWTSTFEVTSMSYVFPAAECDLNLTIHDKGHLNGGAYCGMIVGALLWGFLSDTLGRKHVLVLTYLVDSVMVVISGFSQSLAMLLSVKFLGGFFASGTYTGFTTYILEFYPTKYRSKVQMLRGIVVSLGTVVLPILGWIIMPLDIELDHRNVFVFHSWNIFLFACALPSFISGVIFIFMPESPKFLMTVGRNKAALVIFQRIYSLNTGKTKEEFPIKSLVEETMEGNEERKHGGFVTANRTKKQALREGFQQVKPVCHPPHLKYLILVCTIQFLNMFSMQSIRLWLPQIFQSISDYKRQNNGTTASLCTTLKLINPPQSTKCQFNVSSSVYFNTMIIASVSITNYIFVVLLINKLGKKVLIFGSCLLGGICASSLYFAQTTTAVLILASLFISMGGISLNAVTAVTADLFPTTLRSVTISFTMVSGRLAATLGNVIFPFLLKAGCAPPFFVVGSLIIVGSGLSILLPNTELKALHNREQMAPKPFKNFLAKNQVYNISSSVEGNRTKRQTSQREVYDADFETAISATKFGKFNIFLFLLSIPAGWTSMFETTTMSYVFPAAHCDLDLSLTDRGSLNAITFVGMVSSGFVWGFLCDTLGRKKLMVVGYLLDACFVILSSFSQNFTLLLIFKFFGGFIINGPFAALTAYLSEFHCSKYRSRVQLVRGMIVSGGSLTLPMLAWAILPQHIDLNIYNNKIVLHSWNIFLLVCAIPSLISGIIFMFLPESPKFLMTVGRNDEALEVFRKVYSFNTGKSSNDFPIKRLIDETKTENNGNEHGGHITANRTKSQALREGFQQIKPLCYPPHLKHIILVCLIQSLFMLSVNTLRLWLPQIFQSISDYKYYNNGTTSSLCNMLQVLTPKESNTTCHVNFSPTVYMNTMIIAAVSICGYFVAGTFINKLGKKLLLGTFSVASGLCVISIYFSQNTATVVTLSSLFLSLGGICGNVLITIVIDLFPTSLRTVTISLVMMLGRSASMVGNLIFPILLTLGCAPPFLSIGSVVIGCSLLTVLLPNTDLKALK</sequence>
<dbReference type="PANTHER" id="PTHR23511:SF36">
    <property type="entry name" value="EG:BACR7A4.13 PROTEIN-RELATED"/>
    <property type="match status" value="1"/>
</dbReference>
<feature type="transmembrane region" description="Helical" evidence="6">
    <location>
        <begin position="110"/>
        <end position="129"/>
    </location>
</feature>
<dbReference type="InterPro" id="IPR020846">
    <property type="entry name" value="MFS_dom"/>
</dbReference>
<keyword evidence="3 6" id="KW-0812">Transmembrane</keyword>
<dbReference type="PROSITE" id="PS50850">
    <property type="entry name" value="MFS"/>
    <property type="match status" value="2"/>
</dbReference>
<dbReference type="InterPro" id="IPR036259">
    <property type="entry name" value="MFS_trans_sf"/>
</dbReference>
<keyword evidence="7" id="KW-0732">Signal</keyword>
<feature type="transmembrane region" description="Helical" evidence="6">
    <location>
        <begin position="351"/>
        <end position="373"/>
    </location>
</feature>
<feature type="transmembrane region" description="Helical" evidence="6">
    <location>
        <begin position="468"/>
        <end position="488"/>
    </location>
</feature>
<organism evidence="9 10">
    <name type="scientific">Tribolium castaneum</name>
    <name type="common">Red flour beetle</name>
    <dbReference type="NCBI Taxonomy" id="7070"/>
    <lineage>
        <taxon>Eukaryota</taxon>
        <taxon>Metazoa</taxon>
        <taxon>Ecdysozoa</taxon>
        <taxon>Arthropoda</taxon>
        <taxon>Hexapoda</taxon>
        <taxon>Insecta</taxon>
        <taxon>Pterygota</taxon>
        <taxon>Neoptera</taxon>
        <taxon>Endopterygota</taxon>
        <taxon>Coleoptera</taxon>
        <taxon>Polyphaga</taxon>
        <taxon>Cucujiformia</taxon>
        <taxon>Tenebrionidae</taxon>
        <taxon>Tenebrionidae incertae sedis</taxon>
        <taxon>Tribolium</taxon>
    </lineage>
</organism>
<feature type="transmembrane region" description="Helical" evidence="6">
    <location>
        <begin position="380"/>
        <end position="399"/>
    </location>
</feature>
<feature type="transmembrane region" description="Helical" evidence="6">
    <location>
        <begin position="895"/>
        <end position="917"/>
    </location>
</feature>
<dbReference type="FunFam" id="1.20.1250.20:FF:000232">
    <property type="entry name" value="Organic cation/carnitine transporter 7"/>
    <property type="match status" value="2"/>
</dbReference>
<evidence type="ECO:0000256" key="2">
    <source>
        <dbReference type="ARBA" id="ARBA00022448"/>
    </source>
</evidence>
<dbReference type="Proteomes" id="UP000007266">
    <property type="component" value="Linkage group 2"/>
</dbReference>
<proteinExistence type="predicted"/>
<feature type="transmembrane region" description="Helical" evidence="6">
    <location>
        <begin position="54"/>
        <end position="72"/>
    </location>
</feature>
<reference evidence="9 10" key="2">
    <citation type="journal article" date="2010" name="Nucleic Acids Res.">
        <title>BeetleBase in 2010: revisions to provide comprehensive genomic information for Tribolium castaneum.</title>
        <authorList>
            <person name="Kim H.S."/>
            <person name="Murphy T."/>
            <person name="Xia J."/>
            <person name="Caragea D."/>
            <person name="Park Y."/>
            <person name="Beeman R.W."/>
            <person name="Lorenzen M.D."/>
            <person name="Butcher S."/>
            <person name="Manak J.R."/>
            <person name="Brown S.J."/>
        </authorList>
    </citation>
    <scope>GENOME REANNOTATION</scope>
    <source>
        <strain evidence="9 10">Georgia GA2</strain>
    </source>
</reference>
<evidence type="ECO:0000256" key="7">
    <source>
        <dbReference type="SAM" id="SignalP"/>
    </source>
</evidence>
<feature type="transmembrane region" description="Helical" evidence="6">
    <location>
        <begin position="553"/>
        <end position="570"/>
    </location>
</feature>
<feature type="transmembrane region" description="Helical" evidence="6">
    <location>
        <begin position="623"/>
        <end position="640"/>
    </location>
</feature>
<feature type="transmembrane region" description="Helical" evidence="6">
    <location>
        <begin position="181"/>
        <end position="200"/>
    </location>
</feature>
<dbReference type="GO" id="GO:0022857">
    <property type="term" value="F:transmembrane transporter activity"/>
    <property type="evidence" value="ECO:0007669"/>
    <property type="project" value="InterPro"/>
</dbReference>
<feature type="transmembrane region" description="Helical" evidence="6">
    <location>
        <begin position="405"/>
        <end position="426"/>
    </location>
</feature>
<feature type="transmembrane region" description="Helical" evidence="6">
    <location>
        <begin position="682"/>
        <end position="704"/>
    </location>
</feature>
<feature type="signal peptide" evidence="7">
    <location>
        <begin position="1"/>
        <end position="25"/>
    </location>
</feature>
<feature type="transmembrane region" description="Helical" evidence="6">
    <location>
        <begin position="924"/>
        <end position="943"/>
    </location>
</feature>
<feature type="transmembrane region" description="Helical" evidence="6">
    <location>
        <begin position="595"/>
        <end position="614"/>
    </location>
</feature>
<feature type="domain" description="Major facilitator superfamily (MFS) profile" evidence="8">
    <location>
        <begin position="15"/>
        <end position="492"/>
    </location>
</feature>
<feature type="transmembrane region" description="Helical" evidence="6">
    <location>
        <begin position="285"/>
        <end position="307"/>
    </location>
</feature>
<evidence type="ECO:0000256" key="5">
    <source>
        <dbReference type="ARBA" id="ARBA00023136"/>
    </source>
</evidence>
<evidence type="ECO:0000259" key="8">
    <source>
        <dbReference type="PROSITE" id="PS50850"/>
    </source>
</evidence>
<dbReference type="EMBL" id="KQ971312">
    <property type="protein sequence ID" value="KYB29084.1"/>
    <property type="molecule type" value="Genomic_DNA"/>
</dbReference>
<feature type="transmembrane region" description="Helical" evidence="6">
    <location>
        <begin position="81"/>
        <end position="98"/>
    </location>
</feature>
<keyword evidence="2" id="KW-0813">Transport</keyword>
<feature type="transmembrane region" description="Helical" evidence="6">
    <location>
        <begin position="955"/>
        <end position="975"/>
    </location>
</feature>
<dbReference type="InterPro" id="IPR011701">
    <property type="entry name" value="MFS"/>
</dbReference>
<name>A0A139WMH8_TRICA</name>
<reference evidence="9 10" key="1">
    <citation type="journal article" date="2008" name="Nature">
        <title>The genome of the model beetle and pest Tribolium castaneum.</title>
        <authorList>
            <consortium name="Tribolium Genome Sequencing Consortium"/>
            <person name="Richards S."/>
            <person name="Gibbs R.A."/>
            <person name="Weinstock G.M."/>
            <person name="Brown S.J."/>
            <person name="Denell R."/>
            <person name="Beeman R.W."/>
            <person name="Gibbs R."/>
            <person name="Beeman R.W."/>
            <person name="Brown S.J."/>
            <person name="Bucher G."/>
            <person name="Friedrich M."/>
            <person name="Grimmelikhuijzen C.J."/>
            <person name="Klingler M."/>
            <person name="Lorenzen M."/>
            <person name="Richards S."/>
            <person name="Roth S."/>
            <person name="Schroder R."/>
            <person name="Tautz D."/>
            <person name="Zdobnov E.M."/>
            <person name="Muzny D."/>
            <person name="Gibbs R.A."/>
            <person name="Weinstock G.M."/>
            <person name="Attaway T."/>
            <person name="Bell S."/>
            <person name="Buhay C.J."/>
            <person name="Chandrabose M.N."/>
            <person name="Chavez D."/>
            <person name="Clerk-Blankenburg K.P."/>
            <person name="Cree A."/>
            <person name="Dao M."/>
            <person name="Davis C."/>
            <person name="Chacko J."/>
            <person name="Dinh H."/>
            <person name="Dugan-Rocha S."/>
            <person name="Fowler G."/>
            <person name="Garner T.T."/>
            <person name="Garnes J."/>
            <person name="Gnirke A."/>
            <person name="Hawes A."/>
            <person name="Hernandez J."/>
            <person name="Hines S."/>
            <person name="Holder M."/>
            <person name="Hume J."/>
            <person name="Jhangiani S.N."/>
            <person name="Joshi V."/>
            <person name="Khan Z.M."/>
            <person name="Jackson L."/>
            <person name="Kovar C."/>
            <person name="Kowis A."/>
            <person name="Lee S."/>
            <person name="Lewis L.R."/>
            <person name="Margolis J."/>
            <person name="Morgan M."/>
            <person name="Nazareth L.V."/>
            <person name="Nguyen N."/>
            <person name="Okwuonu G."/>
            <person name="Parker D."/>
            <person name="Richards S."/>
            <person name="Ruiz S.J."/>
            <person name="Santibanez J."/>
            <person name="Savard J."/>
            <person name="Scherer S.E."/>
            <person name="Schneider B."/>
            <person name="Sodergren E."/>
            <person name="Tautz D."/>
            <person name="Vattahil S."/>
            <person name="Villasana D."/>
            <person name="White C.S."/>
            <person name="Wright R."/>
            <person name="Park Y."/>
            <person name="Beeman R.W."/>
            <person name="Lord J."/>
            <person name="Oppert B."/>
            <person name="Lorenzen M."/>
            <person name="Brown S."/>
            <person name="Wang L."/>
            <person name="Savard J."/>
            <person name="Tautz D."/>
            <person name="Richards S."/>
            <person name="Weinstock G."/>
            <person name="Gibbs R.A."/>
            <person name="Liu Y."/>
            <person name="Worley K."/>
            <person name="Weinstock G."/>
            <person name="Elsik C.G."/>
            <person name="Reese J.T."/>
            <person name="Elhaik E."/>
            <person name="Landan G."/>
            <person name="Graur D."/>
            <person name="Arensburger P."/>
            <person name="Atkinson P."/>
            <person name="Beeman R.W."/>
            <person name="Beidler J."/>
            <person name="Brown S.J."/>
            <person name="Demuth J.P."/>
            <person name="Drury D.W."/>
            <person name="Du Y.Z."/>
            <person name="Fujiwara H."/>
            <person name="Lorenzen M."/>
            <person name="Maselli V."/>
            <person name="Osanai M."/>
            <person name="Park Y."/>
            <person name="Robertson H.M."/>
            <person name="Tu Z."/>
            <person name="Wang J.J."/>
            <person name="Wang S."/>
            <person name="Richards S."/>
            <person name="Song H."/>
            <person name="Zhang L."/>
            <person name="Sodergren E."/>
            <person name="Werner D."/>
            <person name="Stanke M."/>
            <person name="Morgenstern B."/>
            <person name="Solovyev V."/>
            <person name="Kosarev P."/>
            <person name="Brown G."/>
            <person name="Chen H.C."/>
            <person name="Ermolaeva O."/>
            <person name="Hlavina W."/>
            <person name="Kapustin Y."/>
            <person name="Kiryutin B."/>
            <person name="Kitts P."/>
            <person name="Maglott D."/>
            <person name="Pruitt K."/>
            <person name="Sapojnikov V."/>
            <person name="Souvorov A."/>
            <person name="Mackey A.J."/>
            <person name="Waterhouse R.M."/>
            <person name="Wyder S."/>
            <person name="Zdobnov E.M."/>
            <person name="Zdobnov E.M."/>
            <person name="Wyder S."/>
            <person name="Kriventseva E.V."/>
            <person name="Kadowaki T."/>
            <person name="Bork P."/>
            <person name="Aranda M."/>
            <person name="Bao R."/>
            <person name="Beermann A."/>
            <person name="Berns N."/>
            <person name="Bolognesi R."/>
            <person name="Bonneton F."/>
            <person name="Bopp D."/>
            <person name="Brown S.J."/>
            <person name="Bucher G."/>
            <person name="Butts T."/>
            <person name="Chaumot A."/>
            <person name="Denell R.E."/>
            <person name="Ferrier D.E."/>
            <person name="Friedrich M."/>
            <person name="Gordon C.M."/>
            <person name="Jindra M."/>
            <person name="Klingler M."/>
            <person name="Lan Q."/>
            <person name="Lattorff H.M."/>
            <person name="Laudet V."/>
            <person name="von Levetsow C."/>
            <person name="Liu Z."/>
            <person name="Lutz R."/>
            <person name="Lynch J.A."/>
            <person name="da Fonseca R.N."/>
            <person name="Posnien N."/>
            <person name="Reuter R."/>
            <person name="Roth S."/>
            <person name="Savard J."/>
            <person name="Schinko J.B."/>
            <person name="Schmitt C."/>
            <person name="Schoppmeier M."/>
            <person name="Schroder R."/>
            <person name="Shippy T.D."/>
            <person name="Simonnet F."/>
            <person name="Marques-Souza H."/>
            <person name="Tautz D."/>
            <person name="Tomoyasu Y."/>
            <person name="Trauner J."/>
            <person name="Van der Zee M."/>
            <person name="Vervoort M."/>
            <person name="Wittkopp N."/>
            <person name="Wimmer E.A."/>
            <person name="Yang X."/>
            <person name="Jones A.K."/>
            <person name="Sattelle D.B."/>
            <person name="Ebert P.R."/>
            <person name="Nelson D."/>
            <person name="Scott J.G."/>
            <person name="Beeman R.W."/>
            <person name="Muthukrishnan S."/>
            <person name="Kramer K.J."/>
            <person name="Arakane Y."/>
            <person name="Beeman R.W."/>
            <person name="Zhu Q."/>
            <person name="Hogenkamp D."/>
            <person name="Dixit R."/>
            <person name="Oppert B."/>
            <person name="Jiang H."/>
            <person name="Zou Z."/>
            <person name="Marshall J."/>
            <person name="Elpidina E."/>
            <person name="Vinokurov K."/>
            <person name="Oppert C."/>
            <person name="Zou Z."/>
            <person name="Evans J."/>
            <person name="Lu Z."/>
            <person name="Zhao P."/>
            <person name="Sumathipala N."/>
            <person name="Altincicek B."/>
            <person name="Vilcinskas A."/>
            <person name="Williams M."/>
            <person name="Hultmark D."/>
            <person name="Hetru C."/>
            <person name="Jiang H."/>
            <person name="Grimmelikhuijzen C.J."/>
            <person name="Hauser F."/>
            <person name="Cazzamali G."/>
            <person name="Williamson M."/>
            <person name="Park Y."/>
            <person name="Li B."/>
            <person name="Tanaka Y."/>
            <person name="Predel R."/>
            <person name="Neupert S."/>
            <person name="Schachtner J."/>
            <person name="Verleyen P."/>
            <person name="Raible F."/>
            <person name="Bork P."/>
            <person name="Friedrich M."/>
            <person name="Walden K.K."/>
            <person name="Robertson H.M."/>
            <person name="Angeli S."/>
            <person name="Foret S."/>
            <person name="Bucher G."/>
            <person name="Schuetz S."/>
            <person name="Maleszka R."/>
            <person name="Wimmer E.A."/>
            <person name="Beeman R.W."/>
            <person name="Lorenzen M."/>
            <person name="Tomoyasu Y."/>
            <person name="Miller S.C."/>
            <person name="Grossmann D."/>
            <person name="Bucher G."/>
        </authorList>
    </citation>
    <scope>NUCLEOTIDE SEQUENCE [LARGE SCALE GENOMIC DNA]</scope>
    <source>
        <strain evidence="9 10">Georgia GA2</strain>
    </source>
</reference>
<evidence type="ECO:0000313" key="9">
    <source>
        <dbReference type="EMBL" id="KYB29084.1"/>
    </source>
</evidence>
<feature type="transmembrane region" description="Helical" evidence="6">
    <location>
        <begin position="829"/>
        <end position="850"/>
    </location>
</feature>
<evidence type="ECO:0000256" key="6">
    <source>
        <dbReference type="SAM" id="Phobius"/>
    </source>
</evidence>
<evidence type="ECO:0000256" key="1">
    <source>
        <dbReference type="ARBA" id="ARBA00004141"/>
    </source>
</evidence>
<comment type="subcellular location">
    <subcellularLocation>
        <location evidence="1">Membrane</location>
        <topology evidence="1">Multi-pass membrane protein</topology>
    </subcellularLocation>
</comment>
<feature type="transmembrane region" description="Helical" evidence="6">
    <location>
        <begin position="646"/>
        <end position="670"/>
    </location>
</feature>
<keyword evidence="5 6" id="KW-0472">Membrane</keyword>
<feature type="transmembrane region" description="Helical" evidence="6">
    <location>
        <begin position="724"/>
        <end position="743"/>
    </location>
</feature>